<evidence type="ECO:0000313" key="1">
    <source>
        <dbReference type="EMBL" id="OEZ90736.1"/>
    </source>
</evidence>
<dbReference type="AlphaFoldDB" id="A0A1E7W4L8"/>
<accession>A0A1E7W4L8</accession>
<dbReference type="RefSeq" id="WP_070252303.1">
    <property type="nucleotide sequence ID" value="NZ_LROM01000156.1"/>
</dbReference>
<keyword evidence="2" id="KW-1185">Reference proteome</keyword>
<sequence>MSTLSVAGGAVVAGIWKVATVVLAVLLLVVATGTGTGWWLAAAARDQALASLKAEQGASADLRASIGVQNSAVRSMHDATVPADKRRRAAQELAAANGRRLDAAQAKLTGARATTCEEAMPYVNQLLESVR</sequence>
<evidence type="ECO:0000313" key="2">
    <source>
        <dbReference type="Proteomes" id="UP000175989"/>
    </source>
</evidence>
<protein>
    <submittedName>
        <fullName evidence="1">Uncharacterized protein</fullName>
    </submittedName>
</protein>
<dbReference type="EMBL" id="LROM01000156">
    <property type="protein sequence ID" value="OEZ90736.1"/>
    <property type="molecule type" value="Genomic_DNA"/>
</dbReference>
<dbReference type="OrthoDB" id="8763104at2"/>
<dbReference type="PATRIC" id="fig|762836.4.peg.5488"/>
<name>A0A1E7W4L8_9BURK</name>
<proteinExistence type="predicted"/>
<gene>
    <name evidence="1" type="ORF">DUPY_53430</name>
</gene>
<dbReference type="Proteomes" id="UP000175989">
    <property type="component" value="Unassembled WGS sequence"/>
</dbReference>
<organism evidence="1 2">
    <name type="scientific">Duganella phyllosphaerae</name>
    <dbReference type="NCBI Taxonomy" id="762836"/>
    <lineage>
        <taxon>Bacteria</taxon>
        <taxon>Pseudomonadati</taxon>
        <taxon>Pseudomonadota</taxon>
        <taxon>Betaproteobacteria</taxon>
        <taxon>Burkholderiales</taxon>
        <taxon>Oxalobacteraceae</taxon>
        <taxon>Telluria group</taxon>
        <taxon>Duganella</taxon>
    </lineage>
</organism>
<reference evidence="2" key="1">
    <citation type="journal article" date="2016" name="Front. Microbiol.">
        <title>Molecular Keys to the Janthinobacterium and Duganella spp. Interaction with the Plant Pathogen Fusarium graminearum.</title>
        <authorList>
            <person name="Haack F.S."/>
            <person name="Poehlein A."/>
            <person name="Kroger C."/>
            <person name="Voigt C.A."/>
            <person name="Piepenbring M."/>
            <person name="Bode H.B."/>
            <person name="Daniel R."/>
            <person name="Schafer W."/>
            <person name="Streit W.R."/>
        </authorList>
    </citation>
    <scope>NUCLEOTIDE SEQUENCE [LARGE SCALE GENOMIC DNA]</scope>
    <source>
        <strain evidence="2">T54</strain>
    </source>
</reference>
<comment type="caution">
    <text evidence="1">The sequence shown here is derived from an EMBL/GenBank/DDBJ whole genome shotgun (WGS) entry which is preliminary data.</text>
</comment>